<keyword evidence="3" id="KW-1185">Reference proteome</keyword>
<gene>
    <name evidence="2" type="ORF">FJ657_02035</name>
</gene>
<proteinExistence type="predicted"/>
<comment type="caution">
    <text evidence="2">The sequence shown here is derived from an EMBL/GenBank/DDBJ whole genome shotgun (WGS) entry which is preliminary data.</text>
</comment>
<sequence length="108" mass="11246">MASASTEGMTQRRPENADVPDSDIGDERLTEKDMSYSPASDSEVEQMQGEDASSANDTAASTGIDDDAIVTRPGTGGPDDAGDVDVDDEAIREQIASRDADPGDRPVG</sequence>
<feature type="region of interest" description="Disordered" evidence="1">
    <location>
        <begin position="1"/>
        <end position="108"/>
    </location>
</feature>
<evidence type="ECO:0000313" key="3">
    <source>
        <dbReference type="Proteomes" id="UP000316252"/>
    </source>
</evidence>
<organism evidence="2 3">
    <name type="scientific">Schumannella soli</name>
    <dbReference type="NCBI Taxonomy" id="2590779"/>
    <lineage>
        <taxon>Bacteria</taxon>
        <taxon>Bacillati</taxon>
        <taxon>Actinomycetota</taxon>
        <taxon>Actinomycetes</taxon>
        <taxon>Micrococcales</taxon>
        <taxon>Microbacteriaceae</taxon>
        <taxon>Schumannella</taxon>
    </lineage>
</organism>
<dbReference type="Proteomes" id="UP000316252">
    <property type="component" value="Unassembled WGS sequence"/>
</dbReference>
<accession>A0A506XX57</accession>
<reference evidence="2 3" key="1">
    <citation type="submission" date="2019-06" db="EMBL/GenBank/DDBJ databases">
        <authorList>
            <person name="Li F."/>
        </authorList>
    </citation>
    <scope>NUCLEOTIDE SEQUENCE [LARGE SCALE GENOMIC DNA]</scope>
    <source>
        <strain evidence="2 3">10F1D-1</strain>
    </source>
</reference>
<evidence type="ECO:0000313" key="2">
    <source>
        <dbReference type="EMBL" id="TPW77484.1"/>
    </source>
</evidence>
<protein>
    <submittedName>
        <fullName evidence="2">Uncharacterized protein</fullName>
    </submittedName>
</protein>
<feature type="compositionally biased region" description="Basic and acidic residues" evidence="1">
    <location>
        <begin position="89"/>
        <end position="108"/>
    </location>
</feature>
<evidence type="ECO:0000256" key="1">
    <source>
        <dbReference type="SAM" id="MobiDB-lite"/>
    </source>
</evidence>
<dbReference type="AlphaFoldDB" id="A0A506XX57"/>
<dbReference type="RefSeq" id="WP_141162012.1">
    <property type="nucleotide sequence ID" value="NZ_VHQG01000001.1"/>
</dbReference>
<feature type="compositionally biased region" description="Basic and acidic residues" evidence="1">
    <location>
        <begin position="25"/>
        <end position="34"/>
    </location>
</feature>
<feature type="compositionally biased region" description="Low complexity" evidence="1">
    <location>
        <begin position="51"/>
        <end position="62"/>
    </location>
</feature>
<dbReference type="EMBL" id="VHQG01000001">
    <property type="protein sequence ID" value="TPW77484.1"/>
    <property type="molecule type" value="Genomic_DNA"/>
</dbReference>
<name>A0A506XX57_9MICO</name>